<dbReference type="NCBIfam" id="TIGR02989">
    <property type="entry name" value="Sig-70_gvs1"/>
    <property type="match status" value="1"/>
</dbReference>
<evidence type="ECO:0000256" key="1">
    <source>
        <dbReference type="ARBA" id="ARBA00010641"/>
    </source>
</evidence>
<dbReference type="SUPFAM" id="SSF88659">
    <property type="entry name" value="Sigma3 and sigma4 domains of RNA polymerase sigma factors"/>
    <property type="match status" value="1"/>
</dbReference>
<evidence type="ECO:0000256" key="4">
    <source>
        <dbReference type="ARBA" id="ARBA00023163"/>
    </source>
</evidence>
<sequence length="172" mass="19825">MTPEQIEYLQLVTNHQALLFGYIRSIAPKVSHDDVLQETNIVLWDKMNTFELGTNFKAFACRIAYLKTMEALNAHKRKNWLVFDSDILDGISDYYTSDDDESQSRIQSALRTCLTKLKERDRDLIYKRYTLGNTVRAIAAEMGKKEGALQQAFFRCHKALRSCMEKSLNAST</sequence>
<dbReference type="Pfam" id="PF04542">
    <property type="entry name" value="Sigma70_r2"/>
    <property type="match status" value="1"/>
</dbReference>
<keyword evidence="4" id="KW-0804">Transcription</keyword>
<gene>
    <name evidence="7" type="ORF">ACFSW8_16480</name>
</gene>
<accession>A0ABW4ZES1</accession>
<dbReference type="InterPro" id="IPR007627">
    <property type="entry name" value="RNA_pol_sigma70_r2"/>
</dbReference>
<dbReference type="InterPro" id="IPR039425">
    <property type="entry name" value="RNA_pol_sigma-70-like"/>
</dbReference>
<evidence type="ECO:0000256" key="3">
    <source>
        <dbReference type="ARBA" id="ARBA00023082"/>
    </source>
</evidence>
<feature type="domain" description="RNA polymerase sigma-70 region 2" evidence="5">
    <location>
        <begin position="11"/>
        <end position="76"/>
    </location>
</feature>
<evidence type="ECO:0000256" key="2">
    <source>
        <dbReference type="ARBA" id="ARBA00023015"/>
    </source>
</evidence>
<keyword evidence="2" id="KW-0805">Transcription regulation</keyword>
<dbReference type="Gene3D" id="1.10.1740.10">
    <property type="match status" value="1"/>
</dbReference>
<dbReference type="RefSeq" id="WP_377088016.1">
    <property type="nucleotide sequence ID" value="NZ_JBHSJL010000014.1"/>
</dbReference>
<keyword evidence="8" id="KW-1185">Reference proteome</keyword>
<name>A0ABW4ZES1_9BACT</name>
<dbReference type="SUPFAM" id="SSF88946">
    <property type="entry name" value="Sigma2 domain of RNA polymerase sigma factors"/>
    <property type="match status" value="1"/>
</dbReference>
<dbReference type="Gene3D" id="1.10.10.10">
    <property type="entry name" value="Winged helix-like DNA-binding domain superfamily/Winged helix DNA-binding domain"/>
    <property type="match status" value="1"/>
</dbReference>
<dbReference type="InterPro" id="IPR014331">
    <property type="entry name" value="RNA_pol_sigma70_ECF_RHOBA"/>
</dbReference>
<dbReference type="InterPro" id="IPR036388">
    <property type="entry name" value="WH-like_DNA-bd_sf"/>
</dbReference>
<proteinExistence type="inferred from homology"/>
<dbReference type="Pfam" id="PF08281">
    <property type="entry name" value="Sigma70_r4_2"/>
    <property type="match status" value="1"/>
</dbReference>
<evidence type="ECO:0000313" key="8">
    <source>
        <dbReference type="Proteomes" id="UP001597389"/>
    </source>
</evidence>
<dbReference type="PANTHER" id="PTHR43133:SF51">
    <property type="entry name" value="RNA POLYMERASE SIGMA FACTOR"/>
    <property type="match status" value="1"/>
</dbReference>
<dbReference type="InterPro" id="IPR013249">
    <property type="entry name" value="RNA_pol_sigma70_r4_t2"/>
</dbReference>
<keyword evidence="3" id="KW-0731">Sigma factor</keyword>
<dbReference type="EMBL" id="JBHUJB010000083">
    <property type="protein sequence ID" value="MFD2160503.1"/>
    <property type="molecule type" value="Genomic_DNA"/>
</dbReference>
<feature type="domain" description="RNA polymerase sigma factor 70 region 4 type 2" evidence="6">
    <location>
        <begin position="109"/>
        <end position="155"/>
    </location>
</feature>
<evidence type="ECO:0000313" key="7">
    <source>
        <dbReference type="EMBL" id="MFD2160503.1"/>
    </source>
</evidence>
<dbReference type="InterPro" id="IPR013325">
    <property type="entry name" value="RNA_pol_sigma_r2"/>
</dbReference>
<dbReference type="InterPro" id="IPR014284">
    <property type="entry name" value="RNA_pol_sigma-70_dom"/>
</dbReference>
<comment type="similarity">
    <text evidence="1">Belongs to the sigma-70 factor family. ECF subfamily.</text>
</comment>
<dbReference type="NCBIfam" id="TIGR02937">
    <property type="entry name" value="sigma70-ECF"/>
    <property type="match status" value="1"/>
</dbReference>
<dbReference type="PANTHER" id="PTHR43133">
    <property type="entry name" value="RNA POLYMERASE ECF-TYPE SIGMA FACTO"/>
    <property type="match status" value="1"/>
</dbReference>
<reference evidence="8" key="1">
    <citation type="journal article" date="2019" name="Int. J. Syst. Evol. Microbiol.">
        <title>The Global Catalogue of Microorganisms (GCM) 10K type strain sequencing project: providing services to taxonomists for standard genome sequencing and annotation.</title>
        <authorList>
            <consortium name="The Broad Institute Genomics Platform"/>
            <consortium name="The Broad Institute Genome Sequencing Center for Infectious Disease"/>
            <person name="Wu L."/>
            <person name="Ma J."/>
        </authorList>
    </citation>
    <scope>NUCLEOTIDE SEQUENCE [LARGE SCALE GENOMIC DNA]</scope>
    <source>
        <strain evidence="8">CCUG 57942</strain>
    </source>
</reference>
<protein>
    <submittedName>
        <fullName evidence="7">Sigma-70 family RNA polymerase sigma factor</fullName>
    </submittedName>
</protein>
<organism evidence="7 8">
    <name type="scientific">Rubritalea tangerina</name>
    <dbReference type="NCBI Taxonomy" id="430798"/>
    <lineage>
        <taxon>Bacteria</taxon>
        <taxon>Pseudomonadati</taxon>
        <taxon>Verrucomicrobiota</taxon>
        <taxon>Verrucomicrobiia</taxon>
        <taxon>Verrucomicrobiales</taxon>
        <taxon>Rubritaleaceae</taxon>
        <taxon>Rubritalea</taxon>
    </lineage>
</organism>
<comment type="caution">
    <text evidence="7">The sequence shown here is derived from an EMBL/GenBank/DDBJ whole genome shotgun (WGS) entry which is preliminary data.</text>
</comment>
<dbReference type="InterPro" id="IPR013324">
    <property type="entry name" value="RNA_pol_sigma_r3/r4-like"/>
</dbReference>
<dbReference type="Proteomes" id="UP001597389">
    <property type="component" value="Unassembled WGS sequence"/>
</dbReference>
<evidence type="ECO:0000259" key="5">
    <source>
        <dbReference type="Pfam" id="PF04542"/>
    </source>
</evidence>
<evidence type="ECO:0000259" key="6">
    <source>
        <dbReference type="Pfam" id="PF08281"/>
    </source>
</evidence>